<dbReference type="GO" id="GO:0061608">
    <property type="term" value="F:nuclear import signal receptor activity"/>
    <property type="evidence" value="ECO:0007669"/>
    <property type="project" value="InterPro"/>
</dbReference>
<reference evidence="7" key="1">
    <citation type="submission" date="2016-11" db="UniProtKB">
        <authorList>
            <consortium name="WormBaseParasite"/>
        </authorList>
    </citation>
    <scope>IDENTIFICATION</scope>
</reference>
<organism evidence="6 7">
    <name type="scientific">Heterorhabditis bacteriophora</name>
    <name type="common">Entomopathogenic nematode worm</name>
    <dbReference type="NCBI Taxonomy" id="37862"/>
    <lineage>
        <taxon>Eukaryota</taxon>
        <taxon>Metazoa</taxon>
        <taxon>Ecdysozoa</taxon>
        <taxon>Nematoda</taxon>
        <taxon>Chromadorea</taxon>
        <taxon>Rhabditida</taxon>
        <taxon>Rhabditina</taxon>
        <taxon>Rhabditomorpha</taxon>
        <taxon>Strongyloidea</taxon>
        <taxon>Heterorhabditidae</taxon>
        <taxon>Heterorhabditis</taxon>
    </lineage>
</organism>
<dbReference type="InterPro" id="IPR016024">
    <property type="entry name" value="ARM-type_fold"/>
</dbReference>
<accession>A0A1I7XFM5</accession>
<keyword evidence="6" id="KW-1185">Reference proteome</keyword>
<protein>
    <submittedName>
        <fullName evidence="7">IBB domain-containing protein</fullName>
    </submittedName>
</protein>
<dbReference type="InterPro" id="IPR011989">
    <property type="entry name" value="ARM-like"/>
</dbReference>
<dbReference type="SUPFAM" id="SSF48371">
    <property type="entry name" value="ARM repeat"/>
    <property type="match status" value="1"/>
</dbReference>
<evidence type="ECO:0000256" key="3">
    <source>
        <dbReference type="ARBA" id="ARBA00022927"/>
    </source>
</evidence>
<dbReference type="GO" id="GO:0006606">
    <property type="term" value="P:protein import into nucleus"/>
    <property type="evidence" value="ECO:0007669"/>
    <property type="project" value="InterPro"/>
</dbReference>
<evidence type="ECO:0000313" key="7">
    <source>
        <dbReference type="WBParaSite" id="Hba_16531"/>
    </source>
</evidence>
<name>A0A1I7XFM5_HETBA</name>
<evidence type="ECO:0000256" key="2">
    <source>
        <dbReference type="ARBA" id="ARBA00022448"/>
    </source>
</evidence>
<keyword evidence="3" id="KW-0653">Protein transport</keyword>
<dbReference type="Proteomes" id="UP000095283">
    <property type="component" value="Unplaced"/>
</dbReference>
<dbReference type="InterPro" id="IPR032413">
    <property type="entry name" value="Arm_3"/>
</dbReference>
<dbReference type="Gene3D" id="1.25.10.10">
    <property type="entry name" value="Leucine-rich Repeat Variant"/>
    <property type="match status" value="1"/>
</dbReference>
<dbReference type="Pfam" id="PF16186">
    <property type="entry name" value="Arm_3"/>
    <property type="match status" value="1"/>
</dbReference>
<evidence type="ECO:0000313" key="6">
    <source>
        <dbReference type="Proteomes" id="UP000095283"/>
    </source>
</evidence>
<sequence length="496" mass="57118">MKRSFDEDTASSTDNAHEYMYKLRGITCEELRKRRRLKEIQIRKEKRNALLDIRRQLRTEVTEFVDSDNFIDKPTLDMMMSGSCDKELAAVKYLRGKIYEVGEPCLYRLAATSLIPLLVELYLRNNEDLKREAAWILINMNNDKNSFKCEVKNTVLPALCNLIKEQHDDLVLAQLLWCLASLIEDSVAGRNFVIENQIVPQIIRICEGHSVVEILRHSVWLISQLFLRITEYTPDITLPMYLAGLHVRIVDLIPIVSPVMRPSIIRIMANITQDTSCYTEGIIFTCLLLVTFFCNCILVLVNQGLLEHLVPLIGTRTIARDVCFIIANISAEGEKMIDTIVNSNIMREITKLLESGDYETRKEVDNKSITLNFIIMHLISIRNVSMLKLKVLIINLTVYTTDFFLEFDNDVAIQLEEMGGKDKLEFLTNSDSIDIHIKAYEVLDKYFYGKEDNLYEMEDTIDSRQIDFNGKVCTTSRQEERDSVDDIINNVLGDGR</sequence>
<dbReference type="InterPro" id="IPR002652">
    <property type="entry name" value="Importin-a_IBB"/>
</dbReference>
<evidence type="ECO:0000256" key="1">
    <source>
        <dbReference type="ARBA" id="ARBA00010394"/>
    </source>
</evidence>
<dbReference type="AlphaFoldDB" id="A0A1I7XFM5"/>
<dbReference type="PANTHER" id="PTHR23316">
    <property type="entry name" value="IMPORTIN ALPHA"/>
    <property type="match status" value="1"/>
</dbReference>
<feature type="domain" description="IBB" evidence="5">
    <location>
        <begin position="1"/>
        <end position="64"/>
    </location>
</feature>
<dbReference type="Pfam" id="PF01749">
    <property type="entry name" value="IBB"/>
    <property type="match status" value="1"/>
</dbReference>
<dbReference type="WBParaSite" id="Hba_16531">
    <property type="protein sequence ID" value="Hba_16531"/>
    <property type="gene ID" value="Hba_16531"/>
</dbReference>
<dbReference type="PROSITE" id="PS51214">
    <property type="entry name" value="IBB"/>
    <property type="match status" value="1"/>
</dbReference>
<proteinExistence type="inferred from homology"/>
<evidence type="ECO:0000256" key="4">
    <source>
        <dbReference type="PROSITE-ProRule" id="PRU00561"/>
    </source>
</evidence>
<comment type="similarity">
    <text evidence="1">Belongs to the importin alpha family.</text>
</comment>
<evidence type="ECO:0000259" key="5">
    <source>
        <dbReference type="PROSITE" id="PS51214"/>
    </source>
</evidence>
<keyword evidence="2 4" id="KW-0813">Transport</keyword>